<evidence type="ECO:0000313" key="2">
    <source>
        <dbReference type="EMBL" id="CAK5267328.1"/>
    </source>
</evidence>
<accession>A0AAD2H0R9</accession>
<organism evidence="2 3">
    <name type="scientific">Mycena citricolor</name>
    <dbReference type="NCBI Taxonomy" id="2018698"/>
    <lineage>
        <taxon>Eukaryota</taxon>
        <taxon>Fungi</taxon>
        <taxon>Dikarya</taxon>
        <taxon>Basidiomycota</taxon>
        <taxon>Agaricomycotina</taxon>
        <taxon>Agaricomycetes</taxon>
        <taxon>Agaricomycetidae</taxon>
        <taxon>Agaricales</taxon>
        <taxon>Marasmiineae</taxon>
        <taxon>Mycenaceae</taxon>
        <taxon>Mycena</taxon>
    </lineage>
</organism>
<proteinExistence type="predicted"/>
<keyword evidence="1" id="KW-0175">Coiled coil</keyword>
<sequence>MSGGPSAELLVYLDELEDSHSALSDQADVLVLYRLINRLNSLCERLENEMPPHSLLPLPTQLSTKLSVLKADQSLFEDVCVLPTGNKIPRWLDDSDVRDGIQSMHSLDRCREELARLNLERENLQNVLEEERLICHQCLHTTKDPTLIYLLNVHMDQILLLTEHWQPSFKNYTMHTSSGGQITLSDRAKASASNLFSQHHRANASAPLPVVEADASADNPFLTDASAQSQGNMQVAPSAPSAYLHLPTSLEDVEDEVLDGFTDIEDINLALEVLNVTESDDTTIPDEGSVQIHIRWDLPLIELKYDLGLFSELQARNNRLSKSSAQLSHIIVRGGSLPNIIIEPADLARIIDHHGLLSGQCINGVAASFQALFLHVHSPHHLAAC</sequence>
<dbReference type="EMBL" id="CAVNYO010000119">
    <property type="protein sequence ID" value="CAK5267328.1"/>
    <property type="molecule type" value="Genomic_DNA"/>
</dbReference>
<protein>
    <submittedName>
        <fullName evidence="2">Uncharacterized protein</fullName>
    </submittedName>
</protein>
<gene>
    <name evidence="2" type="ORF">MYCIT1_LOCUS9739</name>
</gene>
<dbReference type="Proteomes" id="UP001295794">
    <property type="component" value="Unassembled WGS sequence"/>
</dbReference>
<keyword evidence="3" id="KW-1185">Reference proteome</keyword>
<evidence type="ECO:0000313" key="3">
    <source>
        <dbReference type="Proteomes" id="UP001295794"/>
    </source>
</evidence>
<reference evidence="2" key="1">
    <citation type="submission" date="2023-11" db="EMBL/GenBank/DDBJ databases">
        <authorList>
            <person name="De Vega J J."/>
            <person name="De Vega J J."/>
        </authorList>
    </citation>
    <scope>NUCLEOTIDE SEQUENCE</scope>
</reference>
<comment type="caution">
    <text evidence="2">The sequence shown here is derived from an EMBL/GenBank/DDBJ whole genome shotgun (WGS) entry which is preliminary data.</text>
</comment>
<name>A0AAD2H0R9_9AGAR</name>
<dbReference type="AlphaFoldDB" id="A0AAD2H0R9"/>
<feature type="coiled-coil region" evidence="1">
    <location>
        <begin position="107"/>
        <end position="134"/>
    </location>
</feature>
<evidence type="ECO:0000256" key="1">
    <source>
        <dbReference type="SAM" id="Coils"/>
    </source>
</evidence>